<proteinExistence type="predicted"/>
<evidence type="ECO:0000313" key="2">
    <source>
        <dbReference type="EMBL" id="CAK0882266.1"/>
    </source>
</evidence>
<dbReference type="Gene3D" id="3.40.50.300">
    <property type="entry name" value="P-loop containing nucleotide triphosphate hydrolases"/>
    <property type="match status" value="1"/>
</dbReference>
<comment type="caution">
    <text evidence="2">The sequence shown here is derived from an EMBL/GenBank/DDBJ whole genome shotgun (WGS) entry which is preliminary data.</text>
</comment>
<dbReference type="InterPro" id="IPR027417">
    <property type="entry name" value="P-loop_NTPase"/>
</dbReference>
<gene>
    <name evidence="2" type="ORF">PCOR1329_LOCUS64837</name>
</gene>
<keyword evidence="3" id="KW-1185">Reference proteome</keyword>
<feature type="chain" id="PRO_5045469966" evidence="1">
    <location>
        <begin position="26"/>
        <end position="352"/>
    </location>
</feature>
<protein>
    <submittedName>
        <fullName evidence="2">Uncharacterized protein</fullName>
    </submittedName>
</protein>
<evidence type="ECO:0000313" key="3">
    <source>
        <dbReference type="Proteomes" id="UP001189429"/>
    </source>
</evidence>
<feature type="signal peptide" evidence="1">
    <location>
        <begin position="1"/>
        <end position="25"/>
    </location>
</feature>
<dbReference type="EMBL" id="CAUYUJ010018281">
    <property type="protein sequence ID" value="CAK0882266.1"/>
    <property type="molecule type" value="Genomic_DNA"/>
</dbReference>
<name>A0ABN9W7U4_9DINO</name>
<accession>A0ABN9W7U4</accession>
<evidence type="ECO:0000256" key="1">
    <source>
        <dbReference type="SAM" id="SignalP"/>
    </source>
</evidence>
<keyword evidence="1" id="KW-0732">Signal</keyword>
<sequence length="352" mass="37276">MAPGLLTRLAVCAAAAAAAAADAGAERCSGVAGGEECGAVAEAALAEAGSLAHVGLLQHAHSVEVTGARSGVSERSALARAVVPLPEKVAWFHVPKAGSSFALTLLDLPQLCGESAGALGWAVSTLAVESMCTGIWTPPWCGGTDMLWNQCAEQGFFGLLPDLGRSVMGFFRQPEQRLLSDYNYLCPEGSQVENCDNKLAFFQEHQACATKMLTSTESVNGHCMNIPEPTAAQVALAEKYVAQSFAFIGITEEWDLSMCLFNAKFGTPCNTRQFLNEGHGNSTGTTNTWYDTDDLDGFVDKYDDVLYDHARQIFSKELVEFGVTAESCASEIATCGVSTAARRSQGMTGSQN</sequence>
<organism evidence="2 3">
    <name type="scientific">Prorocentrum cordatum</name>
    <dbReference type="NCBI Taxonomy" id="2364126"/>
    <lineage>
        <taxon>Eukaryota</taxon>
        <taxon>Sar</taxon>
        <taxon>Alveolata</taxon>
        <taxon>Dinophyceae</taxon>
        <taxon>Prorocentrales</taxon>
        <taxon>Prorocentraceae</taxon>
        <taxon>Prorocentrum</taxon>
    </lineage>
</organism>
<reference evidence="2" key="1">
    <citation type="submission" date="2023-10" db="EMBL/GenBank/DDBJ databases">
        <authorList>
            <person name="Chen Y."/>
            <person name="Shah S."/>
            <person name="Dougan E. K."/>
            <person name="Thang M."/>
            <person name="Chan C."/>
        </authorList>
    </citation>
    <scope>NUCLEOTIDE SEQUENCE [LARGE SCALE GENOMIC DNA]</scope>
</reference>
<dbReference type="Proteomes" id="UP001189429">
    <property type="component" value="Unassembled WGS sequence"/>
</dbReference>